<dbReference type="EMBL" id="CP034550">
    <property type="protein sequence ID" value="QFZ20200.1"/>
    <property type="molecule type" value="Genomic_DNA"/>
</dbReference>
<dbReference type="OrthoDB" id="2515046at2"/>
<dbReference type="InterPro" id="IPR050490">
    <property type="entry name" value="Bact_solute-bd_prot1"/>
</dbReference>
<gene>
    <name evidence="1" type="ORF">EKG83_24800</name>
</gene>
<keyword evidence="2" id="KW-1185">Reference proteome</keyword>
<proteinExistence type="predicted"/>
<dbReference type="PANTHER" id="PTHR43649">
    <property type="entry name" value="ARABINOSE-BINDING PROTEIN-RELATED"/>
    <property type="match status" value="1"/>
</dbReference>
<dbReference type="InterPro" id="IPR006059">
    <property type="entry name" value="SBP"/>
</dbReference>
<dbReference type="KEGG" id="ssyi:EKG83_24800"/>
<dbReference type="AlphaFoldDB" id="A0A5Q0H2Z8"/>
<name>A0A5Q0H2Z8_SACSY</name>
<dbReference type="SUPFAM" id="SSF53850">
    <property type="entry name" value="Periplasmic binding protein-like II"/>
    <property type="match status" value="1"/>
</dbReference>
<organism evidence="1 2">
    <name type="scientific">Saccharothrix syringae</name>
    <name type="common">Nocardiopsis syringae</name>
    <dbReference type="NCBI Taxonomy" id="103733"/>
    <lineage>
        <taxon>Bacteria</taxon>
        <taxon>Bacillati</taxon>
        <taxon>Actinomycetota</taxon>
        <taxon>Actinomycetes</taxon>
        <taxon>Pseudonocardiales</taxon>
        <taxon>Pseudonocardiaceae</taxon>
        <taxon>Saccharothrix</taxon>
    </lineage>
</organism>
<protein>
    <submittedName>
        <fullName evidence="1">Extracellular solute-binding protein</fullName>
    </submittedName>
</protein>
<dbReference type="Proteomes" id="UP000325787">
    <property type="component" value="Chromosome"/>
</dbReference>
<reference evidence="2" key="1">
    <citation type="journal article" date="2021" name="Curr. Microbiol.">
        <title>Complete genome of nocamycin-producing strain Saccharothrix syringae NRRL B-16468 reveals the biosynthetic potential for secondary metabolites.</title>
        <authorList>
            <person name="Mo X."/>
            <person name="Yang S."/>
        </authorList>
    </citation>
    <scope>NUCLEOTIDE SEQUENCE [LARGE SCALE GENOMIC DNA]</scope>
    <source>
        <strain evidence="2">ATCC 51364 / DSM 43886 / JCM 6844 / KCTC 9398 / NBRC 14523 / NRRL B-16468 / INA 2240</strain>
    </source>
</reference>
<dbReference type="Gene3D" id="3.40.190.10">
    <property type="entry name" value="Periplasmic binding protein-like II"/>
    <property type="match status" value="3"/>
</dbReference>
<dbReference type="Pfam" id="PF01547">
    <property type="entry name" value="SBP_bac_1"/>
    <property type="match status" value="1"/>
</dbReference>
<sequence length="457" mass="49363">MAVARAQRGARDGKALLMFGVSRLAKSLRAACSALVAGGLLAVAACGGAGGDDGPVRVSVWAWYPEFKGVVDAFNASHADVQVEWTNVGTGPDQYAKLKTAFTAGKGAPDVAMVEFQQIPTFVILDALVDMGPYGANDDEALYAEWAWSQATDGDKVYAIPVDGGPMALMYRKDLFDLHGIPVPTTWDEYRTAAERIKAVDPNAHIASFGSDGGWINGLMWQAGCRPYGYSAAKARDQVRIDLTAPACRKVFELHGDLVRRGLMATDPFFTADATAALDSGRYWTWAAAGWTPGYVAGSLKNTAGKWAVAPMPQWTAGADEQGDWGGSTFTVTKQAKDPAAATRVARELFGRSKEAWDVGLNKAFLYPLVKDIAADPAFTGKTYEFFNGQKVNEIFVPVSQKLGEFQYTPFQDFVFGELNDRSAEAIAGSRPWETVLEETQENVIAYARQQGFKVGN</sequence>
<accession>A0A5Q0H2Z8</accession>
<dbReference type="PANTHER" id="PTHR43649:SF14">
    <property type="entry name" value="BLR3389 PROTEIN"/>
    <property type="match status" value="1"/>
</dbReference>
<evidence type="ECO:0000313" key="2">
    <source>
        <dbReference type="Proteomes" id="UP000325787"/>
    </source>
</evidence>
<evidence type="ECO:0000313" key="1">
    <source>
        <dbReference type="EMBL" id="QFZ20200.1"/>
    </source>
</evidence>